<proteinExistence type="predicted"/>
<dbReference type="Proteomes" id="UP001596392">
    <property type="component" value="Unassembled WGS sequence"/>
</dbReference>
<dbReference type="RefSeq" id="WP_376808436.1">
    <property type="nucleotide sequence ID" value="NZ_JBHTAC010000027.1"/>
</dbReference>
<evidence type="ECO:0000313" key="2">
    <source>
        <dbReference type="Proteomes" id="UP001596392"/>
    </source>
</evidence>
<name>A0ABW2H003_9ACTN</name>
<sequence>MTDFRTADPAAVHTTLTVVRDWQWAWSADEVPALMARLGWSTVESLPDGPIVARASWDLGRLLQMISISRGRVRSLDIRFSGINHWPPVDADAAPINDSFVEVIAAAEAVFGPADESSPGKTPSQVWWLPDCVVGITRASAGVAAEWTERTFFEERRDLDRSAL</sequence>
<reference evidence="2" key="1">
    <citation type="journal article" date="2019" name="Int. J. Syst. Evol. Microbiol.">
        <title>The Global Catalogue of Microorganisms (GCM) 10K type strain sequencing project: providing services to taxonomists for standard genome sequencing and annotation.</title>
        <authorList>
            <consortium name="The Broad Institute Genomics Platform"/>
            <consortium name="The Broad Institute Genome Sequencing Center for Infectious Disease"/>
            <person name="Wu L."/>
            <person name="Ma J."/>
        </authorList>
    </citation>
    <scope>NUCLEOTIDE SEQUENCE [LARGE SCALE GENOMIC DNA]</scope>
    <source>
        <strain evidence="2">CGMCC 1.9106</strain>
    </source>
</reference>
<dbReference type="Pfam" id="PF19818">
    <property type="entry name" value="DUF6301"/>
    <property type="match status" value="1"/>
</dbReference>
<gene>
    <name evidence="1" type="ORF">ACFQO7_23840</name>
</gene>
<evidence type="ECO:0000313" key="1">
    <source>
        <dbReference type="EMBL" id="MFC7245519.1"/>
    </source>
</evidence>
<organism evidence="1 2">
    <name type="scientific">Catellatospora aurea</name>
    <dbReference type="NCBI Taxonomy" id="1337874"/>
    <lineage>
        <taxon>Bacteria</taxon>
        <taxon>Bacillati</taxon>
        <taxon>Actinomycetota</taxon>
        <taxon>Actinomycetes</taxon>
        <taxon>Micromonosporales</taxon>
        <taxon>Micromonosporaceae</taxon>
        <taxon>Catellatospora</taxon>
    </lineage>
</organism>
<keyword evidence="2" id="KW-1185">Reference proteome</keyword>
<dbReference type="EMBL" id="JBHTAC010000027">
    <property type="protein sequence ID" value="MFC7245519.1"/>
    <property type="molecule type" value="Genomic_DNA"/>
</dbReference>
<comment type="caution">
    <text evidence="1">The sequence shown here is derived from an EMBL/GenBank/DDBJ whole genome shotgun (WGS) entry which is preliminary data.</text>
</comment>
<dbReference type="InterPro" id="IPR046268">
    <property type="entry name" value="DUF6301"/>
</dbReference>
<accession>A0ABW2H003</accession>
<protein>
    <submittedName>
        <fullName evidence="1">DUF6301 family protein</fullName>
    </submittedName>
</protein>